<evidence type="ECO:0000259" key="6">
    <source>
        <dbReference type="Pfam" id="PF25984"/>
    </source>
</evidence>
<dbReference type="RefSeq" id="WP_121836224.1">
    <property type="nucleotide sequence ID" value="NZ_CP163513.1"/>
</dbReference>
<dbReference type="Proteomes" id="UP000279194">
    <property type="component" value="Unassembled WGS sequence"/>
</dbReference>
<dbReference type="NCBIfam" id="TIGR01730">
    <property type="entry name" value="RND_mfp"/>
    <property type="match status" value="1"/>
</dbReference>
<dbReference type="InterPro" id="IPR058637">
    <property type="entry name" value="YknX-like_C"/>
</dbReference>
<feature type="domain" description="YknX-like beta-barrel" evidence="8">
    <location>
        <begin position="227"/>
        <end position="311"/>
    </location>
</feature>
<dbReference type="InterPro" id="IPR058639">
    <property type="entry name" value="BSH_YknX-like"/>
</dbReference>
<dbReference type="Gene3D" id="2.40.30.170">
    <property type="match status" value="1"/>
</dbReference>
<protein>
    <submittedName>
        <fullName evidence="9">Efflux RND transporter periplasmic adaptor subunit</fullName>
    </submittedName>
</protein>
<evidence type="ECO:0000313" key="9">
    <source>
        <dbReference type="EMBL" id="RLY01800.1"/>
    </source>
</evidence>
<comment type="similarity">
    <text evidence="2">Belongs to the membrane fusion protein (MFP) (TC 8.A.1) family.</text>
</comment>
<dbReference type="OrthoDB" id="85226at2"/>
<keyword evidence="3 4" id="KW-0175">Coiled coil</keyword>
<comment type="caution">
    <text evidence="9">The sequence shown here is derived from an EMBL/GenBank/DDBJ whole genome shotgun (WGS) entry which is preliminary data.</text>
</comment>
<dbReference type="InterPro" id="IPR050465">
    <property type="entry name" value="UPF0194_transport"/>
</dbReference>
<dbReference type="Pfam" id="PF25984">
    <property type="entry name" value="BSH_YknX"/>
    <property type="match status" value="1"/>
</dbReference>
<evidence type="ECO:0000256" key="4">
    <source>
        <dbReference type="SAM" id="Coils"/>
    </source>
</evidence>
<feature type="region of interest" description="Disordered" evidence="5">
    <location>
        <begin position="378"/>
        <end position="401"/>
    </location>
</feature>
<dbReference type="PANTHER" id="PTHR32347:SF14">
    <property type="entry name" value="EFFLUX SYSTEM COMPONENT YKNX-RELATED"/>
    <property type="match status" value="1"/>
</dbReference>
<dbReference type="GO" id="GO:0030313">
    <property type="term" value="C:cell envelope"/>
    <property type="evidence" value="ECO:0007669"/>
    <property type="project" value="UniProtKB-SubCell"/>
</dbReference>
<dbReference type="GO" id="GO:0022857">
    <property type="term" value="F:transmembrane transporter activity"/>
    <property type="evidence" value="ECO:0007669"/>
    <property type="project" value="InterPro"/>
</dbReference>
<evidence type="ECO:0000313" key="10">
    <source>
        <dbReference type="Proteomes" id="UP000279194"/>
    </source>
</evidence>
<evidence type="ECO:0000259" key="8">
    <source>
        <dbReference type="Pfam" id="PF25990"/>
    </source>
</evidence>
<dbReference type="InterPro" id="IPR058636">
    <property type="entry name" value="Beta-barrel_YknX"/>
</dbReference>
<dbReference type="PANTHER" id="PTHR32347">
    <property type="entry name" value="EFFLUX SYSTEM COMPONENT YKNX-RELATED"/>
    <property type="match status" value="1"/>
</dbReference>
<feature type="domain" description="YknX-like C-terminal permuted SH3-like" evidence="7">
    <location>
        <begin position="318"/>
        <end position="380"/>
    </location>
</feature>
<keyword evidence="10" id="KW-1185">Reference proteome</keyword>
<dbReference type="EMBL" id="RCVM01000022">
    <property type="protein sequence ID" value="RLY01800.1"/>
    <property type="molecule type" value="Genomic_DNA"/>
</dbReference>
<evidence type="ECO:0000256" key="5">
    <source>
        <dbReference type="SAM" id="MobiDB-lite"/>
    </source>
</evidence>
<reference evidence="9 10" key="1">
    <citation type="submission" date="2018-10" db="EMBL/GenBank/DDBJ databases">
        <title>Streptococcus hillyeri sp. nov., isolated from equine tracheal sample.</title>
        <authorList>
            <person name="Macfadyen A.C."/>
            <person name="Waller A."/>
            <person name="Paterson G.K."/>
        </authorList>
    </citation>
    <scope>NUCLEOTIDE SEQUENCE [LARGE SCALE GENOMIC DNA]</scope>
    <source>
        <strain evidence="9 10">28462</strain>
    </source>
</reference>
<evidence type="ECO:0000259" key="7">
    <source>
        <dbReference type="Pfam" id="PF25989"/>
    </source>
</evidence>
<sequence>MARKKDKKGFWNKKTIIGGVASLVVLTAGGYAYIASTGTSGAKENVVYQTTAVTEGTLASTTLLSGTVKAQAEQYVYYDPSKGTGATVTVAVGDKITAGQQLVQYDTTTAQAAYDEAARALNKVGRDINQLTTYGLPQAVSTTDEKTGETVTVNPTEQANAEYQNQLQTLYEAYASAEAQVAKAQAALNETVLLSDVEGTVVEINNNIDPSAKESQVLVHVTSEGKLQVEGSLTEYDLANIKVGQAVKLKSKVYPDKEWTGKITYISNYPSQNTSPANAANATSGASYAYKAEITSDLAELKQGFSVSVEVVNDQKSLLVPLTAVVTDGDKSYVWAFDGQSKKASKIEVKVGEADAVSQEVLSGLTAGQTVIANPDDSLKANQKLEDTKPFTETEVTSSDK</sequence>
<organism evidence="9 10">
    <name type="scientific">Streptococcus hillyeri</name>
    <dbReference type="NCBI Taxonomy" id="2282420"/>
    <lineage>
        <taxon>Bacteria</taxon>
        <taxon>Bacillati</taxon>
        <taxon>Bacillota</taxon>
        <taxon>Bacilli</taxon>
        <taxon>Lactobacillales</taxon>
        <taxon>Streptococcaceae</taxon>
        <taxon>Streptococcus</taxon>
    </lineage>
</organism>
<dbReference type="AlphaFoldDB" id="A0A3L9DSV4"/>
<evidence type="ECO:0000256" key="1">
    <source>
        <dbReference type="ARBA" id="ARBA00004196"/>
    </source>
</evidence>
<dbReference type="Pfam" id="PF25990">
    <property type="entry name" value="Beta-barrel_YknX"/>
    <property type="match status" value="1"/>
</dbReference>
<accession>A0A3L9DSV4</accession>
<gene>
    <name evidence="9" type="ORF">EAF07_08990</name>
</gene>
<dbReference type="InterPro" id="IPR006143">
    <property type="entry name" value="RND_pump_MFP"/>
</dbReference>
<comment type="subcellular location">
    <subcellularLocation>
        <location evidence="1">Cell envelope</location>
    </subcellularLocation>
</comment>
<dbReference type="Pfam" id="PF25989">
    <property type="entry name" value="YknX_C"/>
    <property type="match status" value="1"/>
</dbReference>
<dbReference type="SUPFAM" id="SSF111369">
    <property type="entry name" value="HlyD-like secretion proteins"/>
    <property type="match status" value="1"/>
</dbReference>
<feature type="domain" description="YknX-like barrel-sandwich hybrid" evidence="6">
    <location>
        <begin position="74"/>
        <end position="221"/>
    </location>
</feature>
<name>A0A3L9DSV4_9STRE</name>
<dbReference type="Gene3D" id="2.40.420.20">
    <property type="match status" value="1"/>
</dbReference>
<feature type="coiled-coil region" evidence="4">
    <location>
        <begin position="160"/>
        <end position="187"/>
    </location>
</feature>
<dbReference type="GO" id="GO:0016020">
    <property type="term" value="C:membrane"/>
    <property type="evidence" value="ECO:0007669"/>
    <property type="project" value="InterPro"/>
</dbReference>
<evidence type="ECO:0000256" key="2">
    <source>
        <dbReference type="ARBA" id="ARBA00009477"/>
    </source>
</evidence>
<proteinExistence type="inferred from homology"/>
<evidence type="ECO:0000256" key="3">
    <source>
        <dbReference type="ARBA" id="ARBA00023054"/>
    </source>
</evidence>